<dbReference type="Gene3D" id="1.10.1130.10">
    <property type="entry name" value="Flavocytochrome C3, Chain A"/>
    <property type="match status" value="2"/>
</dbReference>
<dbReference type="Proteomes" id="UP000315303">
    <property type="component" value="Unassembled WGS sequence"/>
</dbReference>
<dbReference type="Pfam" id="PF13414">
    <property type="entry name" value="TPR_11"/>
    <property type="match status" value="1"/>
</dbReference>
<reference evidence="4 5" key="1">
    <citation type="submission" date="2019-01" db="EMBL/GenBank/DDBJ databases">
        <title>Litorilituus lipolytica sp. nov., isolated from intertidal sand of the Yellow Sea in China.</title>
        <authorList>
            <person name="Liu A."/>
        </authorList>
    </citation>
    <scope>NUCLEOTIDE SEQUENCE [LARGE SCALE GENOMIC DNA]</scope>
    <source>
        <strain evidence="4 5">RZ04</strain>
    </source>
</reference>
<keyword evidence="1" id="KW-0732">Signal</keyword>
<keyword evidence="2" id="KW-0802">TPR repeat</keyword>
<dbReference type="SMART" id="SM00028">
    <property type="entry name" value="TPR"/>
    <property type="match status" value="3"/>
</dbReference>
<protein>
    <submittedName>
        <fullName evidence="4">Tetratricopeptide repeat protein</fullName>
    </submittedName>
</protein>
<dbReference type="Gene3D" id="1.25.40.10">
    <property type="entry name" value="Tetratricopeptide repeat domain"/>
    <property type="match status" value="2"/>
</dbReference>
<evidence type="ECO:0000256" key="1">
    <source>
        <dbReference type="ARBA" id="ARBA00022729"/>
    </source>
</evidence>
<dbReference type="RefSeq" id="WP_140602914.1">
    <property type="nucleotide sequence ID" value="NZ_SAWY01000018.1"/>
</dbReference>
<evidence type="ECO:0000256" key="2">
    <source>
        <dbReference type="PROSITE-ProRule" id="PRU00339"/>
    </source>
</evidence>
<evidence type="ECO:0000259" key="3">
    <source>
        <dbReference type="Pfam" id="PF13435"/>
    </source>
</evidence>
<dbReference type="InterPro" id="IPR019734">
    <property type="entry name" value="TPR_rpt"/>
</dbReference>
<dbReference type="AlphaFoldDB" id="A0A502L1L9"/>
<evidence type="ECO:0000313" key="5">
    <source>
        <dbReference type="Proteomes" id="UP000315303"/>
    </source>
</evidence>
<dbReference type="PROSITE" id="PS50005">
    <property type="entry name" value="TPR"/>
    <property type="match status" value="2"/>
</dbReference>
<accession>A0A502L1L9</accession>
<comment type="caution">
    <text evidence="4">The sequence shown here is derived from an EMBL/GenBank/DDBJ whole genome shotgun (WGS) entry which is preliminary data.</text>
</comment>
<sequence>MIIKQITFIAFFIVFFIFTISATEYVGVKQCESCHQKEYQAWQGSHHDMSMKHANSASVLGNFTDFKFVENNQANRFYRKENQYWVNIKGPDGKFHDYQIKYTFGYEPLQQYMVEFDDGRVQLIPFAWDSRPKSQGGQRWFNLYPQFTQNHQEFFWTNTGQNWNYMCADCHSTNVSKNFDVESNSYKTAFSEINVACEACHGPASEHIKWTKQINTDDNIDKGFSRDLSRSVKAWALKDNATTMSPTSIKHSQQNLVCAQCHSRHVQISDKDHIAANEFGERYMLSLINSSLYYPDGQVYDENFVYGSFLQSKMNANGVVCSNCHDPHSAQLTLPQEVICLQCHQADNYANKKHHNHKESSAGAQCVNCHMPETTYMQVDNRRDHGWHIPRPDFAQQFNTPDSCLTCHQDKDSQWSDKHVLSWFPDSTIRRDEHFAPVFAAADLNYPGISKELSKIAQTKPYPAIIRASALDRLANKVDTNSLIAIARAVKSEESIIRLGAINGAIQLPAVERWRVLSPLLTDEVLAVRAEAASALTPLWQELNPDQQHLLQSALNDYLSIQHFNNDRGFAHTNTANILVHQGKYTEAQQAYQQSIKIEPYFARAYINLAELYRLQKNNKQTLITLLNGFEKIPDSAELAYALGLAYIRNKQATKANLFFAKATEFAPENSNYFYVYGISLEQTQPLDAYKALLQAYRLSNNPQHLYTLCDMQLRNNSSQAKQCLSKLSKVAPDNVIKQLKAQYKIN</sequence>
<dbReference type="InterPro" id="IPR051829">
    <property type="entry name" value="Multiheme_Cytochr_ET"/>
</dbReference>
<dbReference type="Pfam" id="PF13435">
    <property type="entry name" value="Cytochrome_C554"/>
    <property type="match status" value="2"/>
</dbReference>
<name>A0A502L1L9_9GAMM</name>
<dbReference type="SUPFAM" id="SSF48452">
    <property type="entry name" value="TPR-like"/>
    <property type="match status" value="1"/>
</dbReference>
<proteinExistence type="predicted"/>
<feature type="repeat" description="TPR" evidence="2">
    <location>
        <begin position="569"/>
        <end position="602"/>
    </location>
</feature>
<dbReference type="PANTHER" id="PTHR35038:SF8">
    <property type="entry name" value="C-TYPE POLYHEME CYTOCHROME OMCC"/>
    <property type="match status" value="1"/>
</dbReference>
<keyword evidence="5" id="KW-1185">Reference proteome</keyword>
<dbReference type="GO" id="GO:0016491">
    <property type="term" value="F:oxidoreductase activity"/>
    <property type="evidence" value="ECO:0007669"/>
    <property type="project" value="TreeGrafter"/>
</dbReference>
<feature type="domain" description="Cytochrome c-552/4" evidence="3">
    <location>
        <begin position="161"/>
        <end position="202"/>
    </location>
</feature>
<organism evidence="4 5">
    <name type="scientific">Litorilituus lipolyticus</name>
    <dbReference type="NCBI Taxonomy" id="2491017"/>
    <lineage>
        <taxon>Bacteria</taxon>
        <taxon>Pseudomonadati</taxon>
        <taxon>Pseudomonadota</taxon>
        <taxon>Gammaproteobacteria</taxon>
        <taxon>Alteromonadales</taxon>
        <taxon>Colwelliaceae</taxon>
        <taxon>Litorilituus</taxon>
    </lineage>
</organism>
<dbReference type="InterPro" id="IPR023155">
    <property type="entry name" value="Cyt_c-552/4"/>
</dbReference>
<dbReference type="SUPFAM" id="SSF48695">
    <property type="entry name" value="Multiheme cytochromes"/>
    <property type="match status" value="1"/>
</dbReference>
<dbReference type="InterPro" id="IPR011990">
    <property type="entry name" value="TPR-like_helical_dom_sf"/>
</dbReference>
<gene>
    <name evidence="4" type="ORF">EPA86_08005</name>
</gene>
<feature type="repeat" description="TPR" evidence="2">
    <location>
        <begin position="637"/>
        <end position="670"/>
    </location>
</feature>
<dbReference type="OrthoDB" id="9814800at2"/>
<dbReference type="InterPro" id="IPR036280">
    <property type="entry name" value="Multihaem_cyt_sf"/>
</dbReference>
<dbReference type="EMBL" id="SAWY01000018">
    <property type="protein sequence ID" value="TPH15903.1"/>
    <property type="molecule type" value="Genomic_DNA"/>
</dbReference>
<feature type="domain" description="Cytochrome c-552/4" evidence="3">
    <location>
        <begin position="30"/>
        <end position="56"/>
    </location>
</feature>
<dbReference type="PANTHER" id="PTHR35038">
    <property type="entry name" value="DISSIMILATORY SULFITE REDUCTASE SIRA"/>
    <property type="match status" value="1"/>
</dbReference>
<evidence type="ECO:0000313" key="4">
    <source>
        <dbReference type="EMBL" id="TPH15903.1"/>
    </source>
</evidence>